<comment type="caution">
    <text evidence="3">The sequence shown here is derived from an EMBL/GenBank/DDBJ whole genome shotgun (WGS) entry which is preliminary data.</text>
</comment>
<feature type="domain" description="BFD-like [2Fe-2S]-binding" evidence="2">
    <location>
        <begin position="395"/>
        <end position="448"/>
    </location>
</feature>
<organism evidence="3 4">
    <name type="scientific">Clostridium perfringens</name>
    <dbReference type="NCBI Taxonomy" id="1502"/>
    <lineage>
        <taxon>Bacteria</taxon>
        <taxon>Bacillati</taxon>
        <taxon>Bacillota</taxon>
        <taxon>Clostridia</taxon>
        <taxon>Eubacteriales</taxon>
        <taxon>Clostridiaceae</taxon>
        <taxon>Clostridium</taxon>
    </lineage>
</organism>
<dbReference type="SUPFAM" id="SSF54373">
    <property type="entry name" value="FAD-linked reductases, C-terminal domain"/>
    <property type="match status" value="1"/>
</dbReference>
<dbReference type="SUPFAM" id="SSF51905">
    <property type="entry name" value="FAD/NAD(P)-binding domain"/>
    <property type="match status" value="1"/>
</dbReference>
<dbReference type="InterPro" id="IPR007419">
    <property type="entry name" value="BFD-like_2Fe2S-bd_dom"/>
</dbReference>
<gene>
    <name evidence="3" type="ORF">G6Z34_10245</name>
</gene>
<evidence type="ECO:0000259" key="1">
    <source>
        <dbReference type="Pfam" id="PF01266"/>
    </source>
</evidence>
<dbReference type="RefSeq" id="WP_003455326.1">
    <property type="nucleotide sequence ID" value="NZ_CATNWT010000001.1"/>
</dbReference>
<dbReference type="InterPro" id="IPR006076">
    <property type="entry name" value="FAD-dep_OxRdtase"/>
</dbReference>
<protein>
    <submittedName>
        <fullName evidence="3">NAD(P)/FAD-dependent oxidoreductase</fullName>
    </submittedName>
</protein>
<feature type="domain" description="FAD dependent oxidoreductase" evidence="1">
    <location>
        <begin position="3"/>
        <end position="350"/>
    </location>
</feature>
<evidence type="ECO:0000313" key="4">
    <source>
        <dbReference type="Proteomes" id="UP000481454"/>
    </source>
</evidence>
<name>A0AAP6WPU9_CLOPF</name>
<dbReference type="Gene3D" id="3.30.9.10">
    <property type="entry name" value="D-Amino Acid Oxidase, subunit A, domain 2"/>
    <property type="match status" value="1"/>
</dbReference>
<reference evidence="3 4" key="1">
    <citation type="submission" date="2020-02" db="EMBL/GenBank/DDBJ databases">
        <title>Genomic Insights into the Phylogeny and Genetic Plasticity of the Human and Animal Enteric Pathogen Clostridium perfringens.</title>
        <authorList>
            <person name="Feng Y."/>
            <person name="Hu Y."/>
        </authorList>
    </citation>
    <scope>NUCLEOTIDE SEQUENCE [LARGE SCALE GENOMIC DNA]</scope>
    <source>
        <strain evidence="3 4">CP-40</strain>
    </source>
</reference>
<dbReference type="Gene3D" id="1.10.10.1100">
    <property type="entry name" value="BFD-like [2Fe-2S]-binding domain"/>
    <property type="match status" value="1"/>
</dbReference>
<dbReference type="PANTHER" id="PTHR42720:SF1">
    <property type="entry name" value="GLYCEROL 3-PHOSPHATE OXIDASE"/>
    <property type="match status" value="1"/>
</dbReference>
<dbReference type="InterPro" id="IPR041854">
    <property type="entry name" value="BFD-like_2Fe2S-bd_dom_sf"/>
</dbReference>
<dbReference type="PANTHER" id="PTHR42720">
    <property type="entry name" value="GLYCEROL-3-PHOSPHATE DEHYDROGENASE"/>
    <property type="match status" value="1"/>
</dbReference>
<dbReference type="InterPro" id="IPR036188">
    <property type="entry name" value="FAD/NAD-bd_sf"/>
</dbReference>
<dbReference type="Pfam" id="PF01266">
    <property type="entry name" value="DAO"/>
    <property type="match status" value="1"/>
</dbReference>
<accession>A0AAP6WPU9</accession>
<sequence length="473" mass="51609">MRDIIVIGAGVVGCSIARELSKYNLDVLVVEKNSDVSEGVSKGNSGIVHAGYNEKIGTLKAKLNIEGNKIFDDLSRDLQFPFKRNGAFILAFSDEEMKTLESLKENGEKLGVEGLEILTREEALNIEPNLNKEIVGVLNVKTSGIVSPYEMTIALAENAAENGVEFKLNSKVTNIEKISEGYKVTLNNKELVSGKLIINASGLEGAFLNNLVSMSKREINPVKGEYCLFDKVAGAMINKTLFQVPNKLSKGVLVTPTAEGNLLVGPNAVEGKTLETSREGIDEILDKSKKSLEELPVARILNTFSGIRPKTKGGDFIIEEVEDAKNFINVIGIDSPGLTAAPAIGVYVVNMIKERLDLVEKKNFKKTREKIVRFAELSLEEKNKLIKEKPAYGHMVCKCEFVTEGEIVEAIHRPIKALTVDAIKRRTRASMGGCQGIGCTLPISKILSRELGIDISDINKNSEGSPVIGFKED</sequence>
<dbReference type="Pfam" id="PF04324">
    <property type="entry name" value="Fer2_BFD"/>
    <property type="match status" value="1"/>
</dbReference>
<evidence type="ECO:0000313" key="3">
    <source>
        <dbReference type="EMBL" id="NGU30491.1"/>
    </source>
</evidence>
<dbReference type="Gene3D" id="3.50.50.60">
    <property type="entry name" value="FAD/NAD(P)-binding domain"/>
    <property type="match status" value="1"/>
</dbReference>
<evidence type="ECO:0000259" key="2">
    <source>
        <dbReference type="Pfam" id="PF04324"/>
    </source>
</evidence>
<dbReference type="InterPro" id="IPR052745">
    <property type="entry name" value="G3P_Oxidase/Oxidoreductase"/>
</dbReference>
<dbReference type="CDD" id="cd19946">
    <property type="entry name" value="GlpA-like_Fer2_BFD-like"/>
    <property type="match status" value="1"/>
</dbReference>
<dbReference type="AlphaFoldDB" id="A0AAP6WPU9"/>
<dbReference type="Proteomes" id="UP000481454">
    <property type="component" value="Unassembled WGS sequence"/>
</dbReference>
<dbReference type="EMBL" id="JAALLZ010000003">
    <property type="protein sequence ID" value="NGU30491.1"/>
    <property type="molecule type" value="Genomic_DNA"/>
</dbReference>
<proteinExistence type="predicted"/>